<proteinExistence type="inferred from homology"/>
<keyword evidence="3" id="KW-1003">Cell membrane</keyword>
<keyword evidence="4 8" id="KW-0812">Transmembrane</keyword>
<feature type="transmembrane region" description="Helical" evidence="8">
    <location>
        <begin position="384"/>
        <end position="402"/>
    </location>
</feature>
<accession>A0ABV4QVQ8</accession>
<evidence type="ECO:0000259" key="9">
    <source>
        <dbReference type="PROSITE" id="PS50156"/>
    </source>
</evidence>
<feature type="transmembrane region" description="Helical" evidence="8">
    <location>
        <begin position="538"/>
        <end position="557"/>
    </location>
</feature>
<feature type="transmembrane region" description="Helical" evidence="8">
    <location>
        <begin position="292"/>
        <end position="318"/>
    </location>
</feature>
<feature type="transmembrane region" description="Helical" evidence="8">
    <location>
        <begin position="672"/>
        <end position="697"/>
    </location>
</feature>
<comment type="similarity">
    <text evidence="2">Belongs to the resistance-nodulation-cell division (RND) (TC 2.A.6) family. MmpL subfamily.</text>
</comment>
<feature type="transmembrane region" description="Helical" evidence="8">
    <location>
        <begin position="249"/>
        <end position="271"/>
    </location>
</feature>
<evidence type="ECO:0000256" key="7">
    <source>
        <dbReference type="SAM" id="MobiDB-lite"/>
    </source>
</evidence>
<dbReference type="PANTHER" id="PTHR33406">
    <property type="entry name" value="MEMBRANE PROTEIN MJ1562-RELATED"/>
    <property type="match status" value="1"/>
</dbReference>
<feature type="region of interest" description="Disordered" evidence="7">
    <location>
        <begin position="39"/>
        <end position="62"/>
    </location>
</feature>
<feature type="transmembrane region" description="Helical" evidence="8">
    <location>
        <begin position="564"/>
        <end position="586"/>
    </location>
</feature>
<feature type="transmembrane region" description="Helical" evidence="8">
    <location>
        <begin position="324"/>
        <end position="352"/>
    </location>
</feature>
<dbReference type="RefSeq" id="WP_371940615.1">
    <property type="nucleotide sequence ID" value="NZ_JAXCEH010000005.1"/>
</dbReference>
<evidence type="ECO:0000313" key="10">
    <source>
        <dbReference type="EMBL" id="MFA1554224.1"/>
    </source>
</evidence>
<evidence type="ECO:0000256" key="1">
    <source>
        <dbReference type="ARBA" id="ARBA00004651"/>
    </source>
</evidence>
<evidence type="ECO:0000256" key="3">
    <source>
        <dbReference type="ARBA" id="ARBA00022475"/>
    </source>
</evidence>
<dbReference type="EMBL" id="JAXCEH010000005">
    <property type="protein sequence ID" value="MFA1554224.1"/>
    <property type="molecule type" value="Genomic_DNA"/>
</dbReference>
<comment type="subcellular location">
    <subcellularLocation>
        <location evidence="1">Cell membrane</location>
        <topology evidence="1">Multi-pass membrane protein</topology>
    </subcellularLocation>
</comment>
<sequence>MSALLRAMLASKRSAALTVVLWIALTFVLTALAPDLKSVQDNESENGPPAASTSAEAQRELERAFPGSDALPAVVVVKADDGAKAAAAVTRAARGTGRPQLGLPVSPVCGAEGTRPGADCVPGGAGLTSADGRTRVVIVPVTGDVTSDAFKDAVAGLRTAVKDAVPGAQVAVTGPAGIIYDTVKVFSSGDKVLLLGTVVLVLVILLVVYRSPLLALVPLLAVGVAMQVTQSIGALLADAGAVTISAQTASIMTVLLFGVGTDYALIITSRYREALTGTPDRFAAMRAALRGVAESVLASASTIVLAMFALLACASPALRGFGPYLALGVAVMAVVAFTFIPAAVLLLGRAVFWPFSEERMARRATGGAVWRRAADLVVTAPRRVLATTLVLLAVLGLGMTGYKETFDLVGGFRVDTDSATGRTMIDRNLGPGEIAPTTLLVRGGNITPARAEAVRAAVAPRAARTAFDPSRDLRSGAARITVVLKDNPYSPAAMDSVDPLRAAAAKAARDAGITAPRVHVAGPTAETADTKSALDRDILLLVPLVLLIVGLVLAWLLRSALAPVYLLATLLLSCLATLGLTVAISVWLGGDTGIGNRVLAYVFIFLVSLGVDYNIFIMSRYRQEAALKPPVEALRAAITRTGGVVSSAGLILAGTFSVLMTQPLRELYQFGLAMAIGILLDTFVVRPLMVPAIVRLLGDRALWPRRPAPSAPESHTEPVPG</sequence>
<reference evidence="10 11" key="1">
    <citation type="submission" date="2023-11" db="EMBL/GenBank/DDBJ databases">
        <title>Actinomadura monticuli sp. nov., isolated from volcanic ash.</title>
        <authorList>
            <person name="Lee S.D."/>
            <person name="Yang H."/>
            <person name="Kim I.S."/>
        </authorList>
    </citation>
    <scope>NUCLEOTIDE SEQUENCE [LARGE SCALE GENOMIC DNA]</scope>
    <source>
        <strain evidence="10 11">DSM 45346</strain>
    </source>
</reference>
<feature type="domain" description="SSD" evidence="9">
    <location>
        <begin position="216"/>
        <end position="346"/>
    </location>
</feature>
<dbReference type="PANTHER" id="PTHR33406:SF6">
    <property type="entry name" value="MEMBRANE PROTEIN YDGH-RELATED"/>
    <property type="match status" value="1"/>
</dbReference>
<dbReference type="InterPro" id="IPR000731">
    <property type="entry name" value="SSD"/>
</dbReference>
<keyword evidence="5 8" id="KW-1133">Transmembrane helix</keyword>
<dbReference type="InterPro" id="IPR050545">
    <property type="entry name" value="Mycobact_MmpL"/>
</dbReference>
<evidence type="ECO:0000256" key="2">
    <source>
        <dbReference type="ARBA" id="ARBA00010157"/>
    </source>
</evidence>
<protein>
    <submittedName>
        <fullName evidence="10">MMPL family transporter</fullName>
    </submittedName>
</protein>
<keyword evidence="6 8" id="KW-0472">Membrane</keyword>
<comment type="caution">
    <text evidence="10">The sequence shown here is derived from an EMBL/GenBank/DDBJ whole genome shotgun (WGS) entry which is preliminary data.</text>
</comment>
<dbReference type="Pfam" id="PF03176">
    <property type="entry name" value="MMPL"/>
    <property type="match status" value="2"/>
</dbReference>
<name>A0ABV4QVQ8_9ACTN</name>
<dbReference type="PROSITE" id="PS50156">
    <property type="entry name" value="SSD"/>
    <property type="match status" value="1"/>
</dbReference>
<dbReference type="Proteomes" id="UP001569904">
    <property type="component" value="Unassembled WGS sequence"/>
</dbReference>
<evidence type="ECO:0000256" key="5">
    <source>
        <dbReference type="ARBA" id="ARBA00022989"/>
    </source>
</evidence>
<dbReference type="Gene3D" id="1.20.1640.10">
    <property type="entry name" value="Multidrug efflux transporter AcrB transmembrane domain"/>
    <property type="match status" value="2"/>
</dbReference>
<organism evidence="10 11">
    <name type="scientific">Actinomadura chokoriensis</name>
    <dbReference type="NCBI Taxonomy" id="454156"/>
    <lineage>
        <taxon>Bacteria</taxon>
        <taxon>Bacillati</taxon>
        <taxon>Actinomycetota</taxon>
        <taxon>Actinomycetes</taxon>
        <taxon>Streptosporangiales</taxon>
        <taxon>Thermomonosporaceae</taxon>
        <taxon>Actinomadura</taxon>
    </lineage>
</organism>
<dbReference type="InterPro" id="IPR004869">
    <property type="entry name" value="MMPL_dom"/>
</dbReference>
<gene>
    <name evidence="10" type="ORF">SM436_11055</name>
</gene>
<evidence type="ECO:0000256" key="6">
    <source>
        <dbReference type="ARBA" id="ARBA00023136"/>
    </source>
</evidence>
<feature type="transmembrane region" description="Helical" evidence="8">
    <location>
        <begin position="192"/>
        <end position="209"/>
    </location>
</feature>
<evidence type="ECO:0000256" key="8">
    <source>
        <dbReference type="SAM" id="Phobius"/>
    </source>
</evidence>
<feature type="transmembrane region" description="Helical" evidence="8">
    <location>
        <begin position="598"/>
        <end position="616"/>
    </location>
</feature>
<feature type="transmembrane region" description="Helical" evidence="8">
    <location>
        <begin position="216"/>
        <end position="237"/>
    </location>
</feature>
<evidence type="ECO:0000256" key="4">
    <source>
        <dbReference type="ARBA" id="ARBA00022692"/>
    </source>
</evidence>
<keyword evidence="11" id="KW-1185">Reference proteome</keyword>
<feature type="transmembrane region" description="Helical" evidence="8">
    <location>
        <begin position="637"/>
        <end position="660"/>
    </location>
</feature>
<evidence type="ECO:0000313" key="11">
    <source>
        <dbReference type="Proteomes" id="UP001569904"/>
    </source>
</evidence>
<dbReference type="SUPFAM" id="SSF82866">
    <property type="entry name" value="Multidrug efflux transporter AcrB transmembrane domain"/>
    <property type="match status" value="2"/>
</dbReference>